<accession>A0A8E2I4M7</accession>
<reference evidence="3 4" key="1">
    <citation type="submission" date="2017-01" db="EMBL/GenBank/DDBJ databases">
        <title>Draft genome sequence of Bacillus oleronius.</title>
        <authorList>
            <person name="Allam M."/>
        </authorList>
    </citation>
    <scope>NUCLEOTIDE SEQUENCE [LARGE SCALE GENOMIC DNA]</scope>
    <source>
        <strain evidence="3 4">DSM 9356</strain>
    </source>
</reference>
<evidence type="ECO:0000256" key="1">
    <source>
        <dbReference type="SAM" id="MobiDB-lite"/>
    </source>
</evidence>
<dbReference type="AlphaFoldDB" id="A0A8E2I4M7"/>
<gene>
    <name evidence="3" type="ORF">BWZ43_21895</name>
</gene>
<dbReference type="PROSITE" id="PS51257">
    <property type="entry name" value="PROKAR_LIPOPROTEIN"/>
    <property type="match status" value="1"/>
</dbReference>
<dbReference type="RefSeq" id="WP_058004534.1">
    <property type="nucleotide sequence ID" value="NZ_CP065424.1"/>
</dbReference>
<name>A0A8E2I4M7_9BACI</name>
<feature type="signal peptide" evidence="2">
    <location>
        <begin position="1"/>
        <end position="21"/>
    </location>
</feature>
<feature type="region of interest" description="Disordered" evidence="1">
    <location>
        <begin position="25"/>
        <end position="51"/>
    </location>
</feature>
<feature type="compositionally biased region" description="Basic and acidic residues" evidence="1">
    <location>
        <begin position="30"/>
        <end position="47"/>
    </location>
</feature>
<organism evidence="3 4">
    <name type="scientific">Heyndrickxia oleronia</name>
    <dbReference type="NCBI Taxonomy" id="38875"/>
    <lineage>
        <taxon>Bacteria</taxon>
        <taxon>Bacillati</taxon>
        <taxon>Bacillota</taxon>
        <taxon>Bacilli</taxon>
        <taxon>Bacillales</taxon>
        <taxon>Bacillaceae</taxon>
        <taxon>Heyndrickxia</taxon>
    </lineage>
</organism>
<keyword evidence="4" id="KW-1185">Reference proteome</keyword>
<evidence type="ECO:0008006" key="5">
    <source>
        <dbReference type="Google" id="ProtNLM"/>
    </source>
</evidence>
<sequence length="233" mass="26333">MKVLTPIILALSLILSGCKTASTSVSPVKATEKQDHPSEQDRTEKEKKRAKSLADIYVPNPQVSDDTKLLNAGKTINDSKGTVTLKEIASLNKLYTIGPVEMKIKNVKLIHNTPTYSLMDYFHQFTEKYEEFDFIKIEIELINQSNKKVHFGPIAHLETSNGEIKNFEDDFYIEYLGGEIEPNGSKQGALGFIIEKSTPDVNWIDIETSDVLDENHKTLNKSQSIRINFNKEK</sequence>
<protein>
    <recommendedName>
        <fullName evidence="5">DUF4352 domain-containing protein</fullName>
    </recommendedName>
</protein>
<proteinExistence type="predicted"/>
<evidence type="ECO:0000313" key="3">
    <source>
        <dbReference type="EMBL" id="OOP66267.1"/>
    </source>
</evidence>
<feature type="chain" id="PRO_5038993775" description="DUF4352 domain-containing protein" evidence="2">
    <location>
        <begin position="22"/>
        <end position="233"/>
    </location>
</feature>
<comment type="caution">
    <text evidence="3">The sequence shown here is derived from an EMBL/GenBank/DDBJ whole genome shotgun (WGS) entry which is preliminary data.</text>
</comment>
<dbReference type="EMBL" id="MTLA01000339">
    <property type="protein sequence ID" value="OOP66267.1"/>
    <property type="molecule type" value="Genomic_DNA"/>
</dbReference>
<dbReference type="Proteomes" id="UP000189761">
    <property type="component" value="Unassembled WGS sequence"/>
</dbReference>
<keyword evidence="2" id="KW-0732">Signal</keyword>
<evidence type="ECO:0000313" key="4">
    <source>
        <dbReference type="Proteomes" id="UP000189761"/>
    </source>
</evidence>
<evidence type="ECO:0000256" key="2">
    <source>
        <dbReference type="SAM" id="SignalP"/>
    </source>
</evidence>